<dbReference type="EMBL" id="JAACQH010000027">
    <property type="protein sequence ID" value="NCS91115.1"/>
    <property type="molecule type" value="Genomic_DNA"/>
</dbReference>
<name>A0A8J8CIN5_9ARCH</name>
<dbReference type="InterPro" id="IPR005063">
    <property type="entry name" value="Transposase_27"/>
</dbReference>
<sequence length="97" mass="11433">MLRSYINDWGLYKQIFPKNKLVIGKKNTTLIEGNNSNIRHFLAGRTRRTKVVSGYIEMLGLTLRICRNINEDNMFSYFKINFYLSLVNSPYKFNTSE</sequence>
<reference evidence="2" key="1">
    <citation type="submission" date="2019-11" db="EMBL/GenBank/DDBJ databases">
        <title>Lipid analysis of CO2-rich subsurface aquifers suggests an autotrophy-based deep biosphere with lysolipids enriched in CPR bacteria.</title>
        <authorList>
            <person name="Probst A.J."/>
            <person name="Elling F.J."/>
            <person name="Castelle C.J."/>
            <person name="Zhu Q."/>
            <person name="Elvert M."/>
            <person name="Birarda G."/>
            <person name="Holman H.-Y."/>
            <person name="Lane K.R."/>
            <person name="Ladd B."/>
            <person name="Ryan M.C."/>
            <person name="Woyke T."/>
            <person name="Hinrichs K.-U."/>
            <person name="Banfield J.F."/>
        </authorList>
    </citation>
    <scope>NUCLEOTIDE SEQUENCE</scope>
    <source>
        <strain evidence="1">CG_2015-01_33_1645</strain>
        <strain evidence="2">CG_2015-04_33_537</strain>
    </source>
</reference>
<dbReference type="EMBL" id="JAACVF010000039">
    <property type="protein sequence ID" value="NCN64750.1"/>
    <property type="molecule type" value="Genomic_DNA"/>
</dbReference>
<dbReference type="Pfam" id="PF03400">
    <property type="entry name" value="DDE_Tnp_IS1"/>
    <property type="match status" value="1"/>
</dbReference>
<dbReference type="GO" id="GO:0006313">
    <property type="term" value="P:DNA transposition"/>
    <property type="evidence" value="ECO:0007669"/>
    <property type="project" value="InterPro"/>
</dbReference>
<evidence type="ECO:0000313" key="1">
    <source>
        <dbReference type="EMBL" id="NCN64750.1"/>
    </source>
</evidence>
<evidence type="ECO:0000313" key="3">
    <source>
        <dbReference type="Proteomes" id="UP000738826"/>
    </source>
</evidence>
<accession>A0A8J8CIN5</accession>
<proteinExistence type="predicted"/>
<dbReference type="Proteomes" id="UP000738826">
    <property type="component" value="Unassembled WGS sequence"/>
</dbReference>
<gene>
    <name evidence="2" type="ORF">GW779_01650</name>
    <name evidence="1" type="ORF">GW910_01560</name>
</gene>
<comment type="caution">
    <text evidence="2">The sequence shown here is derived from an EMBL/GenBank/DDBJ whole genome shotgun (WGS) entry which is preliminary data.</text>
</comment>
<dbReference type="Proteomes" id="UP000768163">
    <property type="component" value="Unassembled WGS sequence"/>
</dbReference>
<dbReference type="GO" id="GO:0004803">
    <property type="term" value="F:transposase activity"/>
    <property type="evidence" value="ECO:0007669"/>
    <property type="project" value="InterPro"/>
</dbReference>
<evidence type="ECO:0000313" key="2">
    <source>
        <dbReference type="EMBL" id="NCS91115.1"/>
    </source>
</evidence>
<protein>
    <submittedName>
        <fullName evidence="2">IS1 family transposase</fullName>
    </submittedName>
</protein>
<dbReference type="AlphaFoldDB" id="A0A8J8CIN5"/>
<dbReference type="GO" id="GO:0003677">
    <property type="term" value="F:DNA binding"/>
    <property type="evidence" value="ECO:0007669"/>
    <property type="project" value="InterPro"/>
</dbReference>
<organism evidence="2 3">
    <name type="scientific">Candidatus Altarchaeum hamiconexum</name>
    <dbReference type="NCBI Taxonomy" id="1803513"/>
    <lineage>
        <taxon>Archaea</taxon>
        <taxon>Candidatus Altarchaeota</taxon>
        <taxon>Candidatus Altiarchaeia</taxon>
        <taxon>Candidatus Altarchaeales</taxon>
        <taxon>Candidatus Altarchaeaceae</taxon>
        <taxon>Candidatus Altarchaeum</taxon>
    </lineage>
</organism>